<evidence type="ECO:0000256" key="1">
    <source>
        <dbReference type="SAM" id="MobiDB-lite"/>
    </source>
</evidence>
<comment type="caution">
    <text evidence="3">The sequence shown here is derived from an EMBL/GenBank/DDBJ whole genome shotgun (WGS) entry which is preliminary data.</text>
</comment>
<feature type="region of interest" description="Disordered" evidence="1">
    <location>
        <begin position="202"/>
        <end position="234"/>
    </location>
</feature>
<feature type="compositionally biased region" description="Polar residues" evidence="1">
    <location>
        <begin position="155"/>
        <end position="173"/>
    </location>
</feature>
<feature type="region of interest" description="Disordered" evidence="1">
    <location>
        <begin position="151"/>
        <end position="180"/>
    </location>
</feature>
<feature type="compositionally biased region" description="Low complexity" evidence="1">
    <location>
        <begin position="276"/>
        <end position="291"/>
    </location>
</feature>
<reference evidence="3 4" key="1">
    <citation type="submission" date="2019-10" db="EMBL/GenBank/DDBJ databases">
        <authorList>
            <person name="Palmer J.M."/>
        </authorList>
    </citation>
    <scope>NUCLEOTIDE SEQUENCE [LARGE SCALE GENOMIC DNA]</scope>
    <source>
        <strain evidence="3 4">TWF696</strain>
    </source>
</reference>
<evidence type="ECO:0000313" key="4">
    <source>
        <dbReference type="Proteomes" id="UP001375240"/>
    </source>
</evidence>
<dbReference type="EMBL" id="JAVHNQ010000004">
    <property type="protein sequence ID" value="KAK6349925.1"/>
    <property type="molecule type" value="Genomic_DNA"/>
</dbReference>
<name>A0AAV9UVI8_9PEZI</name>
<dbReference type="GO" id="GO:0030490">
    <property type="term" value="P:maturation of SSU-rRNA"/>
    <property type="evidence" value="ECO:0007669"/>
    <property type="project" value="TreeGrafter"/>
</dbReference>
<dbReference type="Pfam" id="PF04194">
    <property type="entry name" value="PDCD2_C"/>
    <property type="match status" value="1"/>
</dbReference>
<dbReference type="PANTHER" id="PTHR47524">
    <property type="entry name" value="20S RRNA ACCUMULATION PROTEIN 4"/>
    <property type="match status" value="1"/>
</dbReference>
<evidence type="ECO:0000313" key="3">
    <source>
        <dbReference type="EMBL" id="KAK6349925.1"/>
    </source>
</evidence>
<proteinExistence type="predicted"/>
<feature type="region of interest" description="Disordered" evidence="1">
    <location>
        <begin position="267"/>
        <end position="291"/>
    </location>
</feature>
<feature type="domain" description="Programmed cell death protein 2 C-terminal" evidence="2">
    <location>
        <begin position="304"/>
        <end position="424"/>
    </location>
</feature>
<evidence type="ECO:0000259" key="2">
    <source>
        <dbReference type="Pfam" id="PF04194"/>
    </source>
</evidence>
<protein>
    <recommendedName>
        <fullName evidence="2">Programmed cell death protein 2 C-terminal domain-containing protein</fullName>
    </recommendedName>
</protein>
<dbReference type="Proteomes" id="UP001375240">
    <property type="component" value="Unassembled WGS sequence"/>
</dbReference>
<gene>
    <name evidence="3" type="ORF">TWF696_006184</name>
</gene>
<keyword evidence="4" id="KW-1185">Reference proteome</keyword>
<dbReference type="InterPro" id="IPR007320">
    <property type="entry name" value="PDCD2_C"/>
</dbReference>
<sequence>MATPLSSTMADYDSDEEVADLEYTTTSTLLGYAEPTSPSDDTISHLGGTPTWLDDPMDARLAKCLSCNNLMPLLLQLDGNLPDSPYHTRMLYLFGCRAKPCRRQRGSIRAIRGVKATGIAASTPANAPAAKVNPPTVEEEKPAPSNMGDMIFGGTASSGTPTNPFAATSQSNPFAKPNANPFAKDEVSSLAKSFAAVASIGTDTKSAPKPKLDPTDSPSSLIGPPSPWPPSAELPQYPSFYLDASYEELEPDALTLQSQKLAETIQMDTSDDLDDLPTTSKKGSSSTNTSKALKEKGFESAMNAAFLHFQRITSQNPEQVLRYERRGTPLLYSRDDTVGKLLTSNSKGNDISLARVPRCLNCGAGRCFELQFMPHAISVLEGADVALDEGMVWGTIIVGTCDADCALSGSEKGRYIEEWVGVQWETD</sequence>
<dbReference type="AlphaFoldDB" id="A0AAV9UVI8"/>
<dbReference type="GO" id="GO:0005737">
    <property type="term" value="C:cytoplasm"/>
    <property type="evidence" value="ECO:0007669"/>
    <property type="project" value="InterPro"/>
</dbReference>
<dbReference type="PANTHER" id="PTHR47524:SF1">
    <property type="entry name" value="20S RRNA ACCUMULATION PROTEIN 4"/>
    <property type="match status" value="1"/>
</dbReference>
<organism evidence="3 4">
    <name type="scientific">Orbilia brochopaga</name>
    <dbReference type="NCBI Taxonomy" id="3140254"/>
    <lineage>
        <taxon>Eukaryota</taxon>
        <taxon>Fungi</taxon>
        <taxon>Dikarya</taxon>
        <taxon>Ascomycota</taxon>
        <taxon>Pezizomycotina</taxon>
        <taxon>Orbiliomycetes</taxon>
        <taxon>Orbiliales</taxon>
        <taxon>Orbiliaceae</taxon>
        <taxon>Orbilia</taxon>
    </lineage>
</organism>
<accession>A0AAV9UVI8</accession>